<keyword evidence="1" id="KW-0343">GTPase activation</keyword>
<dbReference type="Pfam" id="PF00620">
    <property type="entry name" value="RhoGAP"/>
    <property type="match status" value="1"/>
</dbReference>
<evidence type="ECO:0000313" key="6">
    <source>
        <dbReference type="Proteomes" id="UP000695000"/>
    </source>
</evidence>
<dbReference type="InterPro" id="IPR004148">
    <property type="entry name" value="BAR_dom"/>
</dbReference>
<dbReference type="SUPFAM" id="SSF48350">
    <property type="entry name" value="GTPase activation domain, GAP"/>
    <property type="match status" value="1"/>
</dbReference>
<dbReference type="PROSITE" id="PS51021">
    <property type="entry name" value="BAR"/>
    <property type="match status" value="1"/>
</dbReference>
<evidence type="ECO:0000256" key="2">
    <source>
        <dbReference type="ARBA" id="ARBA00022553"/>
    </source>
</evidence>
<feature type="region of interest" description="Disordered" evidence="3">
    <location>
        <begin position="457"/>
        <end position="529"/>
    </location>
</feature>
<dbReference type="InterPro" id="IPR047165">
    <property type="entry name" value="RHG17/44/SH3BP1-like"/>
</dbReference>
<proteinExistence type="predicted"/>
<feature type="compositionally biased region" description="Pro residues" evidence="3">
    <location>
        <begin position="803"/>
        <end position="812"/>
    </location>
</feature>
<sequence length="823" mass="93380">MKKQFFRVKQLADQAFLGADKSEGLNHDELKKADIKVEYITRALTEISKKLKKKKNYEHSLGNYTNELLQDETEKSLLLYVLKEFGNIELCISEDQAICEGNVENHVMAPVNTILEKDLPNIMKLKKSLSKYILDKDSATNRWQSATKNGQKENLKEDMEEADIKVDQSRDILAVEMFSLLRRENEISSYLLQILKMQRSYHESALKTLADIIPKLEKHIDDSEVKPIFGCDLREHLKVSKRKLAYPLELCVVSLMELGMSEEGLFRIVGGASRVKRLKSSIDSGCFCLPLIQEYRDVHVLASTLKSYLRELPEPLLTYALYEDWIELMKLPDDQRIPKAQDILKLMPPQNRENLAFLMHFLNKLSKHHENKMSLSNLAIVISPNLLWAKNDEMKTNMKVCAALNMIVELFLINVELLFPDDMMKFTTIRKGDILDGDTFHRPEVIGIRNIDHLDGSFHSETASPRPIMRKKVKQAPAPPNQRNDDCDSTDSTSSYPSGSSTLNRSHKIRSSDKSWRSSKAESEDEEKIRRSSLIIDDNSKVHIQKIDAMNPPLVNIDSAKVVDHKYVQAATNVQLTKSKPVQSISAQDSPVEIVKPVAAPRTSILAEPDKVNQNDAMSKSTTAIEIEGETVSMRRLSRDELERPGKPAIPMRPASLRQPLPRTQDIDPSIQKTQCSVYNIPHKQQPSIVNIRDKNSGHDNQFAEKQKFLNQQPAPRPSLENKFNDINFNCDKKKPDIPTRPPIMKSNEKLNVDQNSERINGNPKTSHIRTRSDGNIVDLNSESITATTLQPPASPRSLNKPSQPPPPPPVVKPKVETENLDN</sequence>
<feature type="compositionally biased region" description="Basic and acidic residues" evidence="3">
    <location>
        <begin position="510"/>
        <end position="529"/>
    </location>
</feature>
<feature type="compositionally biased region" description="Basic and acidic residues" evidence="3">
    <location>
        <begin position="814"/>
        <end position="823"/>
    </location>
</feature>
<feature type="compositionally biased region" description="Polar residues" evidence="3">
    <location>
        <begin position="783"/>
        <end position="800"/>
    </location>
</feature>
<feature type="compositionally biased region" description="Polar residues" evidence="3">
    <location>
        <begin position="755"/>
        <end position="766"/>
    </location>
</feature>
<feature type="region of interest" description="Disordered" evidence="3">
    <location>
        <begin position="783"/>
        <end position="823"/>
    </location>
</feature>
<dbReference type="RefSeq" id="XP_017775094.1">
    <property type="nucleotide sequence ID" value="XM_017919605.1"/>
</dbReference>
<feature type="domain" description="Rho-GAP" evidence="4">
    <location>
        <begin position="231"/>
        <end position="419"/>
    </location>
</feature>
<evidence type="ECO:0000256" key="1">
    <source>
        <dbReference type="ARBA" id="ARBA00022468"/>
    </source>
</evidence>
<accession>A0ABM1MKJ4</accession>
<evidence type="ECO:0000259" key="4">
    <source>
        <dbReference type="PROSITE" id="PS50238"/>
    </source>
</evidence>
<gene>
    <name evidence="7" type="primary">LOC108561595</name>
</gene>
<evidence type="ECO:0000259" key="5">
    <source>
        <dbReference type="PROSITE" id="PS51021"/>
    </source>
</evidence>
<dbReference type="PANTHER" id="PTHR14130:SF14">
    <property type="entry name" value="RHO GTPASE-ACTIVATING PROTEIN 92B"/>
    <property type="match status" value="1"/>
</dbReference>
<dbReference type="PROSITE" id="PS50238">
    <property type="entry name" value="RHOGAP"/>
    <property type="match status" value="1"/>
</dbReference>
<dbReference type="GeneID" id="108561595"/>
<organism evidence="6 7">
    <name type="scientific">Nicrophorus vespilloides</name>
    <name type="common">Boreal carrion beetle</name>
    <dbReference type="NCBI Taxonomy" id="110193"/>
    <lineage>
        <taxon>Eukaryota</taxon>
        <taxon>Metazoa</taxon>
        <taxon>Ecdysozoa</taxon>
        <taxon>Arthropoda</taxon>
        <taxon>Hexapoda</taxon>
        <taxon>Insecta</taxon>
        <taxon>Pterygota</taxon>
        <taxon>Neoptera</taxon>
        <taxon>Endopterygota</taxon>
        <taxon>Coleoptera</taxon>
        <taxon>Polyphaga</taxon>
        <taxon>Staphyliniformia</taxon>
        <taxon>Silphidae</taxon>
        <taxon>Nicrophorinae</taxon>
        <taxon>Nicrophorus</taxon>
    </lineage>
</organism>
<keyword evidence="2" id="KW-0597">Phosphoprotein</keyword>
<dbReference type="SUPFAM" id="SSF103657">
    <property type="entry name" value="BAR/IMD domain-like"/>
    <property type="match status" value="1"/>
</dbReference>
<feature type="domain" description="BAR" evidence="5">
    <location>
        <begin position="1"/>
        <end position="225"/>
    </location>
</feature>
<dbReference type="Pfam" id="PF03114">
    <property type="entry name" value="BAR"/>
    <property type="match status" value="1"/>
</dbReference>
<evidence type="ECO:0000256" key="3">
    <source>
        <dbReference type="SAM" id="MobiDB-lite"/>
    </source>
</evidence>
<protein>
    <submittedName>
        <fullName evidence="7">Rho GTPase-activating protein 17-like</fullName>
    </submittedName>
</protein>
<dbReference type="InterPro" id="IPR000198">
    <property type="entry name" value="RhoGAP_dom"/>
</dbReference>
<dbReference type="Gene3D" id="1.20.1270.60">
    <property type="entry name" value="Arfaptin homology (AH) domain/BAR domain"/>
    <property type="match status" value="1"/>
</dbReference>
<evidence type="ECO:0000313" key="7">
    <source>
        <dbReference type="RefSeq" id="XP_017775094.1"/>
    </source>
</evidence>
<keyword evidence="6" id="KW-1185">Reference proteome</keyword>
<feature type="compositionally biased region" description="Low complexity" evidence="3">
    <location>
        <begin position="490"/>
        <end position="502"/>
    </location>
</feature>
<dbReference type="SMART" id="SM00324">
    <property type="entry name" value="RhoGAP"/>
    <property type="match status" value="1"/>
</dbReference>
<dbReference type="InterPro" id="IPR027267">
    <property type="entry name" value="AH/BAR_dom_sf"/>
</dbReference>
<name>A0ABM1MKJ4_NICVS</name>
<feature type="region of interest" description="Disordered" evidence="3">
    <location>
        <begin position="755"/>
        <end position="774"/>
    </location>
</feature>
<dbReference type="PANTHER" id="PTHR14130">
    <property type="entry name" value="3BP-1 RELATED RHOGAP"/>
    <property type="match status" value="1"/>
</dbReference>
<dbReference type="Gene3D" id="1.10.555.10">
    <property type="entry name" value="Rho GTPase activation protein"/>
    <property type="match status" value="1"/>
</dbReference>
<dbReference type="Proteomes" id="UP000695000">
    <property type="component" value="Unplaced"/>
</dbReference>
<dbReference type="SMART" id="SM00721">
    <property type="entry name" value="BAR"/>
    <property type="match status" value="1"/>
</dbReference>
<dbReference type="InterPro" id="IPR008936">
    <property type="entry name" value="Rho_GTPase_activation_prot"/>
</dbReference>
<reference evidence="7" key="1">
    <citation type="submission" date="2025-08" db="UniProtKB">
        <authorList>
            <consortium name="RefSeq"/>
        </authorList>
    </citation>
    <scope>IDENTIFICATION</scope>
    <source>
        <tissue evidence="7">Whole Larva</tissue>
    </source>
</reference>
<feature type="region of interest" description="Disordered" evidence="3">
    <location>
        <begin position="641"/>
        <end position="662"/>
    </location>
</feature>